<reference evidence="1" key="1">
    <citation type="submission" date="2021-06" db="EMBL/GenBank/DDBJ databases">
        <title>Comparative genomics, transcriptomics and evolutionary studies reveal genomic signatures of adaptation to plant cell wall in hemibiotrophic fungi.</title>
        <authorList>
            <consortium name="DOE Joint Genome Institute"/>
            <person name="Baroncelli R."/>
            <person name="Diaz J.F."/>
            <person name="Benocci T."/>
            <person name="Peng M."/>
            <person name="Battaglia E."/>
            <person name="Haridas S."/>
            <person name="Andreopoulos W."/>
            <person name="Labutti K."/>
            <person name="Pangilinan J."/>
            <person name="Floch G.L."/>
            <person name="Makela M.R."/>
            <person name="Henrissat B."/>
            <person name="Grigoriev I.V."/>
            <person name="Crouch J.A."/>
            <person name="De Vries R.P."/>
            <person name="Sukno S.A."/>
            <person name="Thon M.R."/>
        </authorList>
    </citation>
    <scope>NUCLEOTIDE SEQUENCE</scope>
    <source>
        <strain evidence="1">CBS 193.32</strain>
    </source>
</reference>
<keyword evidence="2" id="KW-1185">Reference proteome</keyword>
<proteinExistence type="predicted"/>
<sequence>MIVTELGAMGVKPGLNIMDESTPEGQIFMGVYRKIIAAPGAPHRLYLGLELEDPTMVWGFFDWDSIEDHEKFAKEYGVELCKDLPKVLTYGEFCKHITATPTFPNALKSVVTDVFVIYYPSNITPKAKNTATARLQEILKEGFGKVSEATVTSYGWGVQDDFPVKGGKPNQTGSILTVFVGWSNLGANETFHQSQTYKGIESKLGTIEGSIKLRSFRLSCTVLEKQTRWIKQTDGKATNDC</sequence>
<protein>
    <recommendedName>
        <fullName evidence="3">ABM domain-containing protein</fullName>
    </recommendedName>
</protein>
<dbReference type="GeneID" id="85464460"/>
<dbReference type="EMBL" id="JAHMHR010000048">
    <property type="protein sequence ID" value="KAK1671313.1"/>
    <property type="molecule type" value="Genomic_DNA"/>
</dbReference>
<evidence type="ECO:0000313" key="1">
    <source>
        <dbReference type="EMBL" id="KAK1671313.1"/>
    </source>
</evidence>
<accession>A0AAJ0ACC2</accession>
<dbReference type="AlphaFoldDB" id="A0AAJ0ACC2"/>
<name>A0AAJ0ACC2_9PEZI</name>
<evidence type="ECO:0000313" key="2">
    <source>
        <dbReference type="Proteomes" id="UP001224890"/>
    </source>
</evidence>
<evidence type="ECO:0008006" key="3">
    <source>
        <dbReference type="Google" id="ProtNLM"/>
    </source>
</evidence>
<organism evidence="1 2">
    <name type="scientific">Colletotrichum godetiae</name>
    <dbReference type="NCBI Taxonomy" id="1209918"/>
    <lineage>
        <taxon>Eukaryota</taxon>
        <taxon>Fungi</taxon>
        <taxon>Dikarya</taxon>
        <taxon>Ascomycota</taxon>
        <taxon>Pezizomycotina</taxon>
        <taxon>Sordariomycetes</taxon>
        <taxon>Hypocreomycetidae</taxon>
        <taxon>Glomerellales</taxon>
        <taxon>Glomerellaceae</taxon>
        <taxon>Colletotrichum</taxon>
        <taxon>Colletotrichum acutatum species complex</taxon>
    </lineage>
</organism>
<gene>
    <name evidence="1" type="ORF">BDP55DRAFT_732367</name>
</gene>
<dbReference type="RefSeq" id="XP_060425316.1">
    <property type="nucleotide sequence ID" value="XM_060579934.1"/>
</dbReference>
<dbReference type="Gene3D" id="3.30.70.100">
    <property type="match status" value="1"/>
</dbReference>
<comment type="caution">
    <text evidence="1">The sequence shown here is derived from an EMBL/GenBank/DDBJ whole genome shotgun (WGS) entry which is preliminary data.</text>
</comment>
<dbReference type="Proteomes" id="UP001224890">
    <property type="component" value="Unassembled WGS sequence"/>
</dbReference>